<dbReference type="OrthoDB" id="955741at2"/>
<dbReference type="RefSeq" id="WP_077132395.1">
    <property type="nucleotide sequence ID" value="NZ_CP014263.1"/>
</dbReference>
<organism evidence="1 2">
    <name type="scientific">Spirosoma montaniterrae</name>
    <dbReference type="NCBI Taxonomy" id="1178516"/>
    <lineage>
        <taxon>Bacteria</taxon>
        <taxon>Pseudomonadati</taxon>
        <taxon>Bacteroidota</taxon>
        <taxon>Cytophagia</taxon>
        <taxon>Cytophagales</taxon>
        <taxon>Cytophagaceae</taxon>
        <taxon>Spirosoma</taxon>
    </lineage>
</organism>
<dbReference type="EMBL" id="CP014263">
    <property type="protein sequence ID" value="AQG80932.1"/>
    <property type="molecule type" value="Genomic_DNA"/>
</dbReference>
<dbReference type="KEGG" id="smon:AWR27_17350"/>
<dbReference type="STRING" id="1178516.AWR27_17350"/>
<evidence type="ECO:0000313" key="2">
    <source>
        <dbReference type="Proteomes" id="UP000187941"/>
    </source>
</evidence>
<dbReference type="Pfam" id="PF19666">
    <property type="entry name" value="DUF6169"/>
    <property type="match status" value="1"/>
</dbReference>
<reference evidence="1 2" key="1">
    <citation type="submission" date="2016-01" db="EMBL/GenBank/DDBJ databases">
        <authorList>
            <person name="Oliw E.H."/>
        </authorList>
    </citation>
    <scope>NUCLEOTIDE SEQUENCE [LARGE SCALE GENOMIC DNA]</scope>
    <source>
        <strain evidence="1 2">DY10</strain>
    </source>
</reference>
<evidence type="ECO:0000313" key="1">
    <source>
        <dbReference type="EMBL" id="AQG80932.1"/>
    </source>
</evidence>
<proteinExistence type="predicted"/>
<dbReference type="AlphaFoldDB" id="A0A1P9WZY6"/>
<accession>A0A1P9WZY6</accession>
<sequence>MEQPLLGYEFLFTGGEWNAYTFTTDHLVSYEVQFKPSPYLFGIAFSQPDELVELVIKITENPTGQHIPFDALVAPTVVAIIDDFYLSNSRTITLFVCDTADRRHEARWRKFNRWFDRSLRSADYVKLTDSLADPSLNILYHCALIVRRDNPYLIEINAAFASLMLSYRKAE</sequence>
<gene>
    <name evidence="1" type="ORF">AWR27_17350</name>
</gene>
<protein>
    <submittedName>
        <fullName evidence="1">Uncharacterized protein</fullName>
    </submittedName>
</protein>
<dbReference type="Proteomes" id="UP000187941">
    <property type="component" value="Chromosome"/>
</dbReference>
<keyword evidence="2" id="KW-1185">Reference proteome</keyword>
<name>A0A1P9WZY6_9BACT</name>
<dbReference type="InterPro" id="IPR046167">
    <property type="entry name" value="DUF6169"/>
</dbReference>